<dbReference type="Proteomes" id="UP000271974">
    <property type="component" value="Unassembled WGS sequence"/>
</dbReference>
<keyword evidence="2" id="KW-1185">Reference proteome</keyword>
<accession>A0A3S1AYY2</accession>
<evidence type="ECO:0000313" key="1">
    <source>
        <dbReference type="EMBL" id="RUS70807.1"/>
    </source>
</evidence>
<organism evidence="1 2">
    <name type="scientific">Elysia chlorotica</name>
    <name type="common">Eastern emerald elysia</name>
    <name type="synonym">Sea slug</name>
    <dbReference type="NCBI Taxonomy" id="188477"/>
    <lineage>
        <taxon>Eukaryota</taxon>
        <taxon>Metazoa</taxon>
        <taxon>Spiralia</taxon>
        <taxon>Lophotrochozoa</taxon>
        <taxon>Mollusca</taxon>
        <taxon>Gastropoda</taxon>
        <taxon>Heterobranchia</taxon>
        <taxon>Euthyneura</taxon>
        <taxon>Panpulmonata</taxon>
        <taxon>Sacoglossa</taxon>
        <taxon>Placobranchoidea</taxon>
        <taxon>Plakobranchidae</taxon>
        <taxon>Elysia</taxon>
    </lineage>
</organism>
<dbReference type="STRING" id="188477.A0A3S1AYY2"/>
<protein>
    <recommendedName>
        <fullName evidence="3">Reverse transcriptase domain-containing protein</fullName>
    </recommendedName>
</protein>
<dbReference type="OrthoDB" id="10070415at2759"/>
<reference evidence="1 2" key="1">
    <citation type="submission" date="2019-01" db="EMBL/GenBank/DDBJ databases">
        <title>A draft genome assembly of the solar-powered sea slug Elysia chlorotica.</title>
        <authorList>
            <person name="Cai H."/>
            <person name="Li Q."/>
            <person name="Fang X."/>
            <person name="Li J."/>
            <person name="Curtis N.E."/>
            <person name="Altenburger A."/>
            <person name="Shibata T."/>
            <person name="Feng M."/>
            <person name="Maeda T."/>
            <person name="Schwartz J.A."/>
            <person name="Shigenobu S."/>
            <person name="Lundholm N."/>
            <person name="Nishiyama T."/>
            <person name="Yang H."/>
            <person name="Hasebe M."/>
            <person name="Li S."/>
            <person name="Pierce S.K."/>
            <person name="Wang J."/>
        </authorList>
    </citation>
    <scope>NUCLEOTIDE SEQUENCE [LARGE SCALE GENOMIC DNA]</scope>
    <source>
        <strain evidence="1">EC2010</strain>
        <tissue evidence="1">Whole organism of an adult</tissue>
    </source>
</reference>
<evidence type="ECO:0000313" key="2">
    <source>
        <dbReference type="Proteomes" id="UP000271974"/>
    </source>
</evidence>
<gene>
    <name evidence="1" type="ORF">EGW08_021427</name>
</gene>
<evidence type="ECO:0008006" key="3">
    <source>
        <dbReference type="Google" id="ProtNLM"/>
    </source>
</evidence>
<sequence length="97" mass="11347">MSKNKQVQLENKTRWTGMERTRFANGNAIIHLGNEEDKVQTRIMLERLETTLDKRLRDEQAGFRQDRPCTEYISTIIERSLESQTPLHAAFVDIQKA</sequence>
<dbReference type="AlphaFoldDB" id="A0A3S1AYY2"/>
<dbReference type="EMBL" id="RQTK01001330">
    <property type="protein sequence ID" value="RUS70807.1"/>
    <property type="molecule type" value="Genomic_DNA"/>
</dbReference>
<comment type="caution">
    <text evidence="1">The sequence shown here is derived from an EMBL/GenBank/DDBJ whole genome shotgun (WGS) entry which is preliminary data.</text>
</comment>
<proteinExistence type="predicted"/>
<name>A0A3S1AYY2_ELYCH</name>